<evidence type="ECO:0000256" key="3">
    <source>
        <dbReference type="PROSITE-ProRule" id="PRU00708"/>
    </source>
</evidence>
<proteinExistence type="inferred from homology"/>
<gene>
    <name evidence="4" type="ORF">HPP92_021844</name>
</gene>
<organism evidence="4 5">
    <name type="scientific">Vanilla planifolia</name>
    <name type="common">Vanilla</name>
    <dbReference type="NCBI Taxonomy" id="51239"/>
    <lineage>
        <taxon>Eukaryota</taxon>
        <taxon>Viridiplantae</taxon>
        <taxon>Streptophyta</taxon>
        <taxon>Embryophyta</taxon>
        <taxon>Tracheophyta</taxon>
        <taxon>Spermatophyta</taxon>
        <taxon>Magnoliopsida</taxon>
        <taxon>Liliopsida</taxon>
        <taxon>Asparagales</taxon>
        <taxon>Orchidaceae</taxon>
        <taxon>Vanilloideae</taxon>
        <taxon>Vanilleae</taxon>
        <taxon>Vanilla</taxon>
    </lineage>
</organism>
<dbReference type="InterPro" id="IPR050667">
    <property type="entry name" value="PPR-containing_protein"/>
</dbReference>
<dbReference type="Gene3D" id="1.25.40.10">
    <property type="entry name" value="Tetratricopeptide repeat domain"/>
    <property type="match status" value="1"/>
</dbReference>
<evidence type="ECO:0000256" key="2">
    <source>
        <dbReference type="ARBA" id="ARBA00022737"/>
    </source>
</evidence>
<feature type="repeat" description="PPR" evidence="3">
    <location>
        <begin position="9"/>
        <end position="43"/>
    </location>
</feature>
<dbReference type="InterPro" id="IPR011990">
    <property type="entry name" value="TPR-like_helical_dom_sf"/>
</dbReference>
<evidence type="ECO:0000313" key="4">
    <source>
        <dbReference type="EMBL" id="KAG0461547.1"/>
    </source>
</evidence>
<accession>A0A835Q548</accession>
<dbReference type="PROSITE" id="PS51375">
    <property type="entry name" value="PPR"/>
    <property type="match status" value="1"/>
</dbReference>
<keyword evidence="2" id="KW-0677">Repeat</keyword>
<dbReference type="InterPro" id="IPR002885">
    <property type="entry name" value="PPR_rpt"/>
</dbReference>
<evidence type="ECO:0000313" key="5">
    <source>
        <dbReference type="Proteomes" id="UP000636800"/>
    </source>
</evidence>
<dbReference type="OrthoDB" id="341259at2759"/>
<sequence length="99" mass="11156">MVPNGAFPDSRTYNLMLQYLIKSAKLQEVFVLLKEMVKNEFLPSPANCNSAMKMFIDFKDWDMAMKAWKIMADNGIVEEEVANSLVIGFETMAGRGGLN</sequence>
<comment type="caution">
    <text evidence="4">The sequence shown here is derived from an EMBL/GenBank/DDBJ whole genome shotgun (WGS) entry which is preliminary data.</text>
</comment>
<reference evidence="4 5" key="1">
    <citation type="journal article" date="2020" name="Nat. Food">
        <title>A phased Vanilla planifolia genome enables genetic improvement of flavour and production.</title>
        <authorList>
            <person name="Hasing T."/>
            <person name="Tang H."/>
            <person name="Brym M."/>
            <person name="Khazi F."/>
            <person name="Huang T."/>
            <person name="Chambers A.H."/>
        </authorList>
    </citation>
    <scope>NUCLEOTIDE SEQUENCE [LARGE SCALE GENOMIC DNA]</scope>
    <source>
        <tissue evidence="4">Leaf</tissue>
    </source>
</reference>
<evidence type="ECO:0000256" key="1">
    <source>
        <dbReference type="ARBA" id="ARBA00007626"/>
    </source>
</evidence>
<dbReference type="NCBIfam" id="TIGR00756">
    <property type="entry name" value="PPR"/>
    <property type="match status" value="1"/>
</dbReference>
<dbReference type="AlphaFoldDB" id="A0A835Q548"/>
<dbReference type="Proteomes" id="UP000636800">
    <property type="component" value="Chromosome 11"/>
</dbReference>
<dbReference type="PANTHER" id="PTHR47939:SF5">
    <property type="entry name" value="PENTACOTRIPEPTIDE-REPEAT REGION OF PRORP DOMAIN-CONTAINING PROTEIN"/>
    <property type="match status" value="1"/>
</dbReference>
<keyword evidence="5" id="KW-1185">Reference proteome</keyword>
<comment type="similarity">
    <text evidence="1">Belongs to the PPR family. P subfamily.</text>
</comment>
<protein>
    <recommendedName>
        <fullName evidence="6">Pentatricopeptide repeat-containing protein</fullName>
    </recommendedName>
</protein>
<evidence type="ECO:0008006" key="6">
    <source>
        <dbReference type="Google" id="ProtNLM"/>
    </source>
</evidence>
<name>A0A835Q548_VANPL</name>
<dbReference type="PANTHER" id="PTHR47939">
    <property type="entry name" value="MEMBRANE-ASSOCIATED SALT-INDUCIBLE PROTEIN-LIKE"/>
    <property type="match status" value="1"/>
</dbReference>
<dbReference type="EMBL" id="JADCNL010000011">
    <property type="protein sequence ID" value="KAG0461547.1"/>
    <property type="molecule type" value="Genomic_DNA"/>
</dbReference>